<gene>
    <name evidence="9" type="ORF">P5673_000135</name>
</gene>
<feature type="domain" description="T-box" evidence="8">
    <location>
        <begin position="115"/>
        <end position="278"/>
    </location>
</feature>
<feature type="region of interest" description="Disordered" evidence="6">
    <location>
        <begin position="335"/>
        <end position="374"/>
    </location>
</feature>
<evidence type="ECO:0000256" key="4">
    <source>
        <dbReference type="ARBA" id="ARBA00023242"/>
    </source>
</evidence>
<dbReference type="PANTHER" id="PTHR11267:SF204">
    <property type="entry name" value="SPADETAIL"/>
    <property type="match status" value="1"/>
</dbReference>
<comment type="caution">
    <text evidence="5">Lacks conserved residue(s) required for the propagation of feature annotation.</text>
</comment>
<dbReference type="GO" id="GO:0005634">
    <property type="term" value="C:nucleus"/>
    <property type="evidence" value="ECO:0007669"/>
    <property type="project" value="UniProtKB-SubCell"/>
</dbReference>
<reference evidence="9" key="2">
    <citation type="journal article" date="2023" name="Science">
        <title>Genomic signatures of disease resistance in endangered staghorn corals.</title>
        <authorList>
            <person name="Vollmer S.V."/>
            <person name="Selwyn J.D."/>
            <person name="Despard B.A."/>
            <person name="Roesel C.L."/>
        </authorList>
    </citation>
    <scope>NUCLEOTIDE SEQUENCE</scope>
    <source>
        <strain evidence="9">K2</strain>
    </source>
</reference>
<proteinExistence type="predicted"/>
<evidence type="ECO:0000256" key="1">
    <source>
        <dbReference type="ARBA" id="ARBA00023015"/>
    </source>
</evidence>
<feature type="signal peptide" evidence="7">
    <location>
        <begin position="1"/>
        <end position="33"/>
    </location>
</feature>
<dbReference type="PROSITE" id="PS50252">
    <property type="entry name" value="TBOX_3"/>
    <property type="match status" value="1"/>
</dbReference>
<feature type="compositionally biased region" description="Low complexity" evidence="6">
    <location>
        <begin position="345"/>
        <end position="361"/>
    </location>
</feature>
<feature type="compositionally biased region" description="Basic and acidic residues" evidence="6">
    <location>
        <begin position="633"/>
        <end position="652"/>
    </location>
</feature>
<dbReference type="InterPro" id="IPR036960">
    <property type="entry name" value="T-box_sf"/>
</dbReference>
<dbReference type="AlphaFoldDB" id="A0AAD9R6N0"/>
<keyword evidence="1" id="KW-0805">Transcription regulation</keyword>
<dbReference type="InterPro" id="IPR001699">
    <property type="entry name" value="TF_T-box"/>
</dbReference>
<dbReference type="SMART" id="SM00425">
    <property type="entry name" value="TBOX"/>
    <property type="match status" value="1"/>
</dbReference>
<dbReference type="PRINTS" id="PR00937">
    <property type="entry name" value="TBOX"/>
</dbReference>
<dbReference type="GO" id="GO:0000978">
    <property type="term" value="F:RNA polymerase II cis-regulatory region sequence-specific DNA binding"/>
    <property type="evidence" value="ECO:0007669"/>
    <property type="project" value="InterPro"/>
</dbReference>
<dbReference type="SUPFAM" id="SSF49417">
    <property type="entry name" value="p53-like transcription factors"/>
    <property type="match status" value="1"/>
</dbReference>
<feature type="region of interest" description="Disordered" evidence="6">
    <location>
        <begin position="600"/>
        <end position="652"/>
    </location>
</feature>
<dbReference type="GO" id="GO:0016020">
    <property type="term" value="C:membrane"/>
    <property type="evidence" value="ECO:0007669"/>
    <property type="project" value="InterPro"/>
</dbReference>
<dbReference type="Proteomes" id="UP001249851">
    <property type="component" value="Unassembled WGS sequence"/>
</dbReference>
<evidence type="ECO:0000313" key="9">
    <source>
        <dbReference type="EMBL" id="KAK2574019.1"/>
    </source>
</evidence>
<keyword evidence="7" id="KW-0732">Signal</keyword>
<sequence length="1028" mass="114776">MSQCARMCFIVSFLSAAATAVLFFNCRTPRVTGENSSYENNNHSLIQLSTSCNRECNCTGKSYTPVCGGRLSYFSPCHAGCSNLKETTKEDDRLTYSNCTCVVGDVSKGSIVTIRRMHPAISLGFQDLNPDQKYAVMIDFVCLDEYKYCFDYSSNRWTPWRESKPEEDASRSIMCLHPETPTTGAILMGRLLTFQRLKLTNSYQTASKTFQVLLLNTMRRYIPRIHLIESTDGSNFDFNMKKEFCFPETEFMAVSAYRNKQIIKLKIDSNPFASAYRNSGLHGKAKSFTETKPDPPRVPGSGGVLSIDSGNEIGVWAAPVALWDVGMAQWRRTECSNGGVDEGEAGSNDNSSNGNNSSAEDNLSDNRDDINFEDNVCSNQHSSLEEPAPLQLYDEQQLNDMQAVLPFLKDRLRREVSFFVYNPAGNRGYDRTRQAEQHALNHVNTKNATQESQLAFLGSTKWNTNQSDQDGSESKCSELRGILYNERVQSGNATKHDNEICDVRNAAKIEDEMGFAIKGRKNRRKKYLPRKVQRASDFSVTADSFKNRAKSSEMQAEEACSTKGDAVSFYLQDVTCSRQGTSLGSFDSLASFREKTEDASSLKESLNNQDEDHMESNNQEQNSAWVDSQSKATESDTKEPKDYSPRPTQKDIGVELSSVSTTASIPQETVDSSLNALIQMCSNAEQSLNDTSYQSCSREEHDMLCRKSSVQWPTLSQVSEQTTSTINFTEFIPTPNKEINECPRGVFSAESAFMSESKNRSNLGPEVYGTLFSSSLLSPSSAQSNATFVSHNNTSLQVTKPASSAVRGSQGVRFQTEEKDSTTTMRQLQTTCTEELEEVSRNFNLTIATPGPCYVNKFNDRRLLEYRPITLAPNQQEGTRISHLEEGGSGSDTSPHPVIVNVFSLNENAQVVATGKESLKASSSYPHFSIPQNSHQSQGNEKYFLRLNTNGKDHHRSSAGLISLDNTVSKQAPLEKFYSFSTLKPESKQHSECSRPRLHGKRHYKTTRTNFSRLSLEPLCSVIYPLKR</sequence>
<dbReference type="InterPro" id="IPR004156">
    <property type="entry name" value="OATP"/>
</dbReference>
<dbReference type="PANTHER" id="PTHR11267">
    <property type="entry name" value="T-BOX PROTEIN-RELATED"/>
    <property type="match status" value="1"/>
</dbReference>
<name>A0AAD9R6N0_ACRCE</name>
<evidence type="ECO:0000256" key="3">
    <source>
        <dbReference type="ARBA" id="ARBA00023163"/>
    </source>
</evidence>
<dbReference type="Pfam" id="PF03137">
    <property type="entry name" value="OATP"/>
    <property type="match status" value="1"/>
</dbReference>
<dbReference type="InterPro" id="IPR008967">
    <property type="entry name" value="p53-like_TF_DNA-bd_sf"/>
</dbReference>
<evidence type="ECO:0000256" key="5">
    <source>
        <dbReference type="PROSITE-ProRule" id="PRU00201"/>
    </source>
</evidence>
<dbReference type="GO" id="GO:0045893">
    <property type="term" value="P:positive regulation of DNA-templated transcription"/>
    <property type="evidence" value="ECO:0007669"/>
    <property type="project" value="InterPro"/>
</dbReference>
<dbReference type="CDD" id="cd00182">
    <property type="entry name" value="T-box"/>
    <property type="match status" value="1"/>
</dbReference>
<dbReference type="GO" id="GO:0000785">
    <property type="term" value="C:chromatin"/>
    <property type="evidence" value="ECO:0007669"/>
    <property type="project" value="TreeGrafter"/>
</dbReference>
<keyword evidence="4 5" id="KW-0539">Nucleus</keyword>
<dbReference type="Gene3D" id="2.60.40.820">
    <property type="entry name" value="Transcription factor, T-box"/>
    <property type="match status" value="1"/>
</dbReference>
<comment type="caution">
    <text evidence="9">The sequence shown here is derived from an EMBL/GenBank/DDBJ whole genome shotgun (WGS) entry which is preliminary data.</text>
</comment>
<keyword evidence="10" id="KW-1185">Reference proteome</keyword>
<evidence type="ECO:0000313" key="10">
    <source>
        <dbReference type="Proteomes" id="UP001249851"/>
    </source>
</evidence>
<evidence type="ECO:0000259" key="8">
    <source>
        <dbReference type="PROSITE" id="PS50252"/>
    </source>
</evidence>
<keyword evidence="2 5" id="KW-0238">DNA-binding</keyword>
<organism evidence="9 10">
    <name type="scientific">Acropora cervicornis</name>
    <name type="common">Staghorn coral</name>
    <dbReference type="NCBI Taxonomy" id="6130"/>
    <lineage>
        <taxon>Eukaryota</taxon>
        <taxon>Metazoa</taxon>
        <taxon>Cnidaria</taxon>
        <taxon>Anthozoa</taxon>
        <taxon>Hexacorallia</taxon>
        <taxon>Scleractinia</taxon>
        <taxon>Astrocoeniina</taxon>
        <taxon>Acroporidae</taxon>
        <taxon>Acropora</taxon>
    </lineage>
</organism>
<dbReference type="InterPro" id="IPR046360">
    <property type="entry name" value="T-box_DNA-bd"/>
</dbReference>
<evidence type="ECO:0000256" key="6">
    <source>
        <dbReference type="SAM" id="MobiDB-lite"/>
    </source>
</evidence>
<accession>A0AAD9R6N0</accession>
<dbReference type="GO" id="GO:0001708">
    <property type="term" value="P:cell fate specification"/>
    <property type="evidence" value="ECO:0007669"/>
    <property type="project" value="TreeGrafter"/>
</dbReference>
<dbReference type="GO" id="GO:0055085">
    <property type="term" value="P:transmembrane transport"/>
    <property type="evidence" value="ECO:0007669"/>
    <property type="project" value="InterPro"/>
</dbReference>
<reference evidence="9" key="1">
    <citation type="journal article" date="2023" name="G3 (Bethesda)">
        <title>Whole genome assembly and annotation of the endangered Caribbean coral Acropora cervicornis.</title>
        <authorList>
            <person name="Selwyn J.D."/>
            <person name="Vollmer S.V."/>
        </authorList>
    </citation>
    <scope>NUCLEOTIDE SEQUENCE</scope>
    <source>
        <strain evidence="9">K2</strain>
    </source>
</reference>
<dbReference type="Pfam" id="PF00907">
    <property type="entry name" value="T-box"/>
    <property type="match status" value="1"/>
</dbReference>
<keyword evidence="3" id="KW-0804">Transcription</keyword>
<feature type="chain" id="PRO_5042246560" evidence="7">
    <location>
        <begin position="34"/>
        <end position="1028"/>
    </location>
</feature>
<evidence type="ECO:0000256" key="2">
    <source>
        <dbReference type="ARBA" id="ARBA00023125"/>
    </source>
</evidence>
<feature type="region of interest" description="Disordered" evidence="6">
    <location>
        <begin position="284"/>
        <end position="304"/>
    </location>
</feature>
<protein>
    <submittedName>
        <fullName evidence="9">T-box transcription factor TBX20</fullName>
    </submittedName>
</protein>
<comment type="subcellular location">
    <subcellularLocation>
        <location evidence="5">Nucleus</location>
    </subcellularLocation>
</comment>
<dbReference type="GO" id="GO:0000981">
    <property type="term" value="F:DNA-binding transcription factor activity, RNA polymerase II-specific"/>
    <property type="evidence" value="ECO:0007669"/>
    <property type="project" value="TreeGrafter"/>
</dbReference>
<feature type="compositionally biased region" description="Polar residues" evidence="6">
    <location>
        <begin position="616"/>
        <end position="632"/>
    </location>
</feature>
<evidence type="ECO:0000256" key="7">
    <source>
        <dbReference type="SAM" id="SignalP"/>
    </source>
</evidence>
<dbReference type="EMBL" id="JARQWQ010000001">
    <property type="protein sequence ID" value="KAK2574019.1"/>
    <property type="molecule type" value="Genomic_DNA"/>
</dbReference>